<dbReference type="InterPro" id="IPR029058">
    <property type="entry name" value="AB_hydrolase_fold"/>
</dbReference>
<dbReference type="Gene3D" id="3.40.50.1820">
    <property type="entry name" value="alpha/beta hydrolase"/>
    <property type="match status" value="1"/>
</dbReference>
<gene>
    <name evidence="3" type="ORF">HY29_11955</name>
</gene>
<evidence type="ECO:0000259" key="2">
    <source>
        <dbReference type="Pfam" id="PF07859"/>
    </source>
</evidence>
<dbReference type="STRING" id="1280946.HY29_11955"/>
<dbReference type="InterPro" id="IPR050300">
    <property type="entry name" value="GDXG_lipolytic_enzyme"/>
</dbReference>
<evidence type="ECO:0000313" key="4">
    <source>
        <dbReference type="Proteomes" id="UP000027037"/>
    </source>
</evidence>
<dbReference type="InterPro" id="IPR013094">
    <property type="entry name" value="AB_hydrolase_3"/>
</dbReference>
<organism evidence="3 4">
    <name type="scientific">Hyphomonas beringensis</name>
    <dbReference type="NCBI Taxonomy" id="1280946"/>
    <lineage>
        <taxon>Bacteria</taxon>
        <taxon>Pseudomonadati</taxon>
        <taxon>Pseudomonadota</taxon>
        <taxon>Alphaproteobacteria</taxon>
        <taxon>Hyphomonadales</taxon>
        <taxon>Hyphomonadaceae</taxon>
        <taxon>Hyphomonas</taxon>
    </lineage>
</organism>
<dbReference type="Pfam" id="PF07859">
    <property type="entry name" value="Abhydrolase_3"/>
    <property type="match status" value="1"/>
</dbReference>
<dbReference type="EMBL" id="AWFF01000030">
    <property type="protein sequence ID" value="KCZ55431.1"/>
    <property type="molecule type" value="Genomic_DNA"/>
</dbReference>
<sequence>MAALEEEKPMSSKYLLDPELKAFFEALPPTTLTREALPEIRKVRKEFAMAQMPPLPPEVSIVQEMAPGRNGDPDVRMKIYRTGSDRTDRPAILHLHGGGYVLGSPDTMAPQCAAWAKGMDAVVVGAAYRLGPETSYPGNVEDAYAALAWMHENADQLGIDTSRIAVAGESAGGGLAAALALLVRDRKEFSFCHQQLIFPMIDDRTAIRTDLSPMFGELVWTREMNHFGWSALLGQPPGSEGVSPYAAAARAEDLSGLPPVFMATGAMDLFTEENLEYARRLMAAGVPVELHVYPGAPHGFMWVTEARVTKQYTRDAWDALARGIGAA</sequence>
<accession>A0A062U504</accession>
<proteinExistence type="predicted"/>
<dbReference type="GO" id="GO:0016787">
    <property type="term" value="F:hydrolase activity"/>
    <property type="evidence" value="ECO:0007669"/>
    <property type="project" value="UniProtKB-KW"/>
</dbReference>
<name>A0A062U504_9PROT</name>
<protein>
    <recommendedName>
        <fullName evidence="2">Alpha/beta hydrolase fold-3 domain-containing protein</fullName>
    </recommendedName>
</protein>
<dbReference type="PANTHER" id="PTHR48081:SF8">
    <property type="entry name" value="ALPHA_BETA HYDROLASE FOLD-3 DOMAIN-CONTAINING PROTEIN-RELATED"/>
    <property type="match status" value="1"/>
</dbReference>
<dbReference type="AlphaFoldDB" id="A0A062U504"/>
<dbReference type="PANTHER" id="PTHR48081">
    <property type="entry name" value="AB HYDROLASE SUPERFAMILY PROTEIN C4A8.06C"/>
    <property type="match status" value="1"/>
</dbReference>
<dbReference type="PATRIC" id="fig|1280946.3.peg.1182"/>
<keyword evidence="4" id="KW-1185">Reference proteome</keyword>
<reference evidence="3 4" key="1">
    <citation type="journal article" date="2014" name="Antonie Van Leeuwenhoek">
        <title>Hyphomonas beringensis sp. nov. and Hyphomonas chukchiensis sp. nov., isolated from surface seawater of the Bering Sea and Chukchi Sea.</title>
        <authorList>
            <person name="Li C."/>
            <person name="Lai Q."/>
            <person name="Li G."/>
            <person name="Dong C."/>
            <person name="Wang J."/>
            <person name="Liao Y."/>
            <person name="Shao Z."/>
        </authorList>
    </citation>
    <scope>NUCLEOTIDE SEQUENCE [LARGE SCALE GENOMIC DNA]</scope>
    <source>
        <strain evidence="3 4">25B14_1</strain>
    </source>
</reference>
<feature type="domain" description="Alpha/beta hydrolase fold-3" evidence="2">
    <location>
        <begin position="92"/>
        <end position="301"/>
    </location>
</feature>
<evidence type="ECO:0000256" key="1">
    <source>
        <dbReference type="ARBA" id="ARBA00022801"/>
    </source>
</evidence>
<dbReference type="Proteomes" id="UP000027037">
    <property type="component" value="Unassembled WGS sequence"/>
</dbReference>
<dbReference type="SUPFAM" id="SSF53474">
    <property type="entry name" value="alpha/beta-Hydrolases"/>
    <property type="match status" value="1"/>
</dbReference>
<comment type="caution">
    <text evidence="3">The sequence shown here is derived from an EMBL/GenBank/DDBJ whole genome shotgun (WGS) entry which is preliminary data.</text>
</comment>
<keyword evidence="1" id="KW-0378">Hydrolase</keyword>
<dbReference type="eggNOG" id="COG0657">
    <property type="taxonomic scope" value="Bacteria"/>
</dbReference>
<evidence type="ECO:0000313" key="3">
    <source>
        <dbReference type="EMBL" id="KCZ55431.1"/>
    </source>
</evidence>